<dbReference type="Gene3D" id="3.80.10.10">
    <property type="entry name" value="Ribonuclease Inhibitor"/>
    <property type="match status" value="2"/>
</dbReference>
<proteinExistence type="predicted"/>
<keyword evidence="4" id="KW-0378">Hydrolase</keyword>
<keyword evidence="5" id="KW-0611">Plant defense</keyword>
<evidence type="ECO:0000313" key="10">
    <source>
        <dbReference type="EMBL" id="KAB2635057.1"/>
    </source>
</evidence>
<dbReference type="PROSITE" id="PS51450">
    <property type="entry name" value="LRR"/>
    <property type="match status" value="1"/>
</dbReference>
<dbReference type="InterPro" id="IPR055414">
    <property type="entry name" value="LRR_R13L4/SHOC2-like"/>
</dbReference>
<dbReference type="PROSITE" id="PS50104">
    <property type="entry name" value="TIR"/>
    <property type="match status" value="1"/>
</dbReference>
<dbReference type="PANTHER" id="PTHR11017:SF527">
    <property type="entry name" value="TMV RESISTANCE PROTEIN N-LIKE"/>
    <property type="match status" value="1"/>
</dbReference>
<dbReference type="InterPro" id="IPR058192">
    <property type="entry name" value="WHD_ROQ1-like"/>
</dbReference>
<dbReference type="Pfam" id="PF23282">
    <property type="entry name" value="WHD_ROQ1"/>
    <property type="match status" value="1"/>
</dbReference>
<dbReference type="SUPFAM" id="SSF52200">
    <property type="entry name" value="Toll/Interleukin receptor TIR domain"/>
    <property type="match status" value="1"/>
</dbReference>
<dbReference type="InterPro" id="IPR045344">
    <property type="entry name" value="C-JID"/>
</dbReference>
<evidence type="ECO:0000259" key="9">
    <source>
        <dbReference type="PROSITE" id="PS50104"/>
    </source>
</evidence>
<dbReference type="InterPro" id="IPR003591">
    <property type="entry name" value="Leu-rich_rpt_typical-subtyp"/>
</dbReference>
<keyword evidence="6" id="KW-0520">NAD</keyword>
<dbReference type="Pfam" id="PF23598">
    <property type="entry name" value="LRR_14"/>
    <property type="match status" value="1"/>
</dbReference>
<dbReference type="Proteomes" id="UP000327157">
    <property type="component" value="Chromosome 5"/>
</dbReference>
<comment type="caution">
    <text evidence="10">The sequence shown here is derived from an EMBL/GenBank/DDBJ whole genome shotgun (WGS) entry which is preliminary data.</text>
</comment>
<dbReference type="InterPro" id="IPR035897">
    <property type="entry name" value="Toll_tir_struct_dom_sf"/>
</dbReference>
<evidence type="ECO:0000256" key="8">
    <source>
        <dbReference type="SAM" id="MobiDB-lite"/>
    </source>
</evidence>
<dbReference type="SUPFAM" id="SSF52047">
    <property type="entry name" value="RNI-like"/>
    <property type="match status" value="1"/>
</dbReference>
<dbReference type="Pfam" id="PF00931">
    <property type="entry name" value="NB-ARC"/>
    <property type="match status" value="1"/>
</dbReference>
<dbReference type="GO" id="GO:0007165">
    <property type="term" value="P:signal transduction"/>
    <property type="evidence" value="ECO:0007669"/>
    <property type="project" value="InterPro"/>
</dbReference>
<dbReference type="EC" id="3.2.2.6" evidence="1"/>
<dbReference type="Pfam" id="PF20160">
    <property type="entry name" value="C-JID"/>
    <property type="match status" value="1"/>
</dbReference>
<dbReference type="Gene3D" id="3.40.50.10140">
    <property type="entry name" value="Toll/interleukin-1 receptor homology (TIR) domain"/>
    <property type="match status" value="1"/>
</dbReference>
<feature type="compositionally biased region" description="Polar residues" evidence="8">
    <location>
        <begin position="970"/>
        <end position="979"/>
    </location>
</feature>
<keyword evidence="2" id="KW-0433">Leucine-rich repeat</keyword>
<dbReference type="Pfam" id="PF00560">
    <property type="entry name" value="LRR_1"/>
    <property type="match status" value="2"/>
</dbReference>
<dbReference type="InterPro" id="IPR000157">
    <property type="entry name" value="TIR_dom"/>
</dbReference>
<organism evidence="10 11">
    <name type="scientific">Pyrus ussuriensis x Pyrus communis</name>
    <dbReference type="NCBI Taxonomy" id="2448454"/>
    <lineage>
        <taxon>Eukaryota</taxon>
        <taxon>Viridiplantae</taxon>
        <taxon>Streptophyta</taxon>
        <taxon>Embryophyta</taxon>
        <taxon>Tracheophyta</taxon>
        <taxon>Spermatophyta</taxon>
        <taxon>Magnoliopsida</taxon>
        <taxon>eudicotyledons</taxon>
        <taxon>Gunneridae</taxon>
        <taxon>Pentapetalae</taxon>
        <taxon>rosids</taxon>
        <taxon>fabids</taxon>
        <taxon>Rosales</taxon>
        <taxon>Rosaceae</taxon>
        <taxon>Amygdaloideae</taxon>
        <taxon>Maleae</taxon>
        <taxon>Pyrus</taxon>
    </lineage>
</organism>
<dbReference type="Gene3D" id="3.40.50.300">
    <property type="entry name" value="P-loop containing nucleotide triphosphate hydrolases"/>
    <property type="match status" value="1"/>
</dbReference>
<dbReference type="GO" id="GO:0061809">
    <property type="term" value="F:NAD+ nucleosidase activity, cyclic ADP-ribose generating"/>
    <property type="evidence" value="ECO:0007669"/>
    <property type="project" value="UniProtKB-EC"/>
</dbReference>
<dbReference type="GO" id="GO:0043531">
    <property type="term" value="F:ADP binding"/>
    <property type="evidence" value="ECO:0007669"/>
    <property type="project" value="InterPro"/>
</dbReference>
<evidence type="ECO:0000256" key="3">
    <source>
        <dbReference type="ARBA" id="ARBA00022737"/>
    </source>
</evidence>
<dbReference type="GO" id="GO:0051707">
    <property type="term" value="P:response to other organism"/>
    <property type="evidence" value="ECO:0007669"/>
    <property type="project" value="UniProtKB-ARBA"/>
</dbReference>
<dbReference type="InterPro" id="IPR027417">
    <property type="entry name" value="P-loop_NTPase"/>
</dbReference>
<dbReference type="Pfam" id="PF01582">
    <property type="entry name" value="TIR"/>
    <property type="match status" value="1"/>
</dbReference>
<dbReference type="InterPro" id="IPR042197">
    <property type="entry name" value="Apaf_helical"/>
</dbReference>
<dbReference type="SUPFAM" id="SSF52540">
    <property type="entry name" value="P-loop containing nucleoside triphosphate hydrolases"/>
    <property type="match status" value="1"/>
</dbReference>
<keyword evidence="11" id="KW-1185">Reference proteome</keyword>
<evidence type="ECO:0000256" key="7">
    <source>
        <dbReference type="ARBA" id="ARBA00047304"/>
    </source>
</evidence>
<reference evidence="10 11" key="1">
    <citation type="submission" date="2019-09" db="EMBL/GenBank/DDBJ databases">
        <authorList>
            <person name="Ou C."/>
        </authorList>
    </citation>
    <scope>NUCLEOTIDE SEQUENCE [LARGE SCALE GENOMIC DNA]</scope>
    <source>
        <strain evidence="10">S2</strain>
        <tissue evidence="10">Leaf</tissue>
    </source>
</reference>
<dbReference type="PRINTS" id="PR00364">
    <property type="entry name" value="DISEASERSIST"/>
</dbReference>
<comment type="catalytic activity">
    <reaction evidence="7">
        <text>NAD(+) + H2O = ADP-D-ribose + nicotinamide + H(+)</text>
        <dbReference type="Rhea" id="RHEA:16301"/>
        <dbReference type="ChEBI" id="CHEBI:15377"/>
        <dbReference type="ChEBI" id="CHEBI:15378"/>
        <dbReference type="ChEBI" id="CHEBI:17154"/>
        <dbReference type="ChEBI" id="CHEBI:57540"/>
        <dbReference type="ChEBI" id="CHEBI:57967"/>
        <dbReference type="EC" id="3.2.2.6"/>
    </reaction>
    <physiologicalReaction direction="left-to-right" evidence="7">
        <dbReference type="Rhea" id="RHEA:16302"/>
    </physiologicalReaction>
</comment>
<evidence type="ECO:0000313" key="11">
    <source>
        <dbReference type="Proteomes" id="UP000327157"/>
    </source>
</evidence>
<feature type="region of interest" description="Disordered" evidence="8">
    <location>
        <begin position="970"/>
        <end position="992"/>
    </location>
</feature>
<sequence length="1687" mass="191512">MTTQNDIPSCSFSSLTSRWTYDVFLSFRGEDTRRNFTDHLYAALNRKGILTFRDGEELERGKAISPTVLKGIEESRFVLVILSRNYANSAWCLDQLAKAVECMKMMGQTILPVFYDVDPSEVRKQTGYFGTAFSKHEEAFKENVEKLQRWRTALLQVANLSGWHLQDGYESKIIEDIVRYIFTKVNQTISSIHTDLIGMDSRVKEVLSCLDTGLNNVSVLGIWGMGGMGKTTIAEVVFDKIRSQFEAYSFLANVREVTEKQGLVHLQKQLLSDILFESNVDVHNVHMGMKKIRQRVSTRMVLVILDDVDQLEQLKALCGHHWFGSGSRIIITSRDEHLLCTYGVDKMYKVKPLTDAEALQLFCQKAFKKDQVGDDFLKLSKNVVEYANGLPLAIEVLGSFLFGRSVEVWSSALDRLKENPDRRITDVLKVSFDALQDVEKQVFLDIACFFKGEDKDRVTRILESSCGYRPDIDIAVLMEKSLLTLFGRKLWMHDLIQELGWEIVRRECCEEPGKRSRLWLPKDIIHVFVNNEGTLAVEGIFLNLPKQEVVHVNVDPFSKMSKLRLLKISNVYFPGPIRYLSNELQLLEWHAFPFNSLPSNFQSDKLVELRMHSSRIKQVWRGNKRWSMLNFIDLSDSVYLIATPNFVEVPNLEKLVLQGCTRLVEVHPSLGFLKNLILLNMRNCKSIESLPPFISLESLKTLTLSGSSRFKRFPEIEGNMKSLLELHLDGTAIEELPPSIQRLTGLTLMNLGGCRDLFRLPSSIQYLTSLKTLILTGCSELDDIPEDLNCVEYLEDLDISGTAIRESSSIAAMKNLKTLSFQGCKDLPSKSWHSLFTCWWWGRRGNAPVSLLLPTSFSGLTSLTSLNLSDCDLIDGAIPDDLGTLISLRTLDLSANNFVHLPESISQLSKLESLKLRNCSRLQLLPKKLPLSVRHVPADDCTSLIDFPDQFKVWTSDVSGMTTISALISSKHQESSTSSPPDPKHTKTWTSSTVPGRSFFSFDPESDKLQQWKPVHDLSLPNEVLQKDIELFDYKSYSIKSCDYQNEIPKWFNNIATRDFISIPVPPDLKNDKKWMGVAIVFLVKRKPGVSQIESDCASDYFYKCRVETEEFQLEPFLLESIPSVGFSSGDGLQNGGPSEGGPAPAHLNSVESNSVLLCAFYVPCVCFPRMLNESFVIGSVFETNNPCMEVQKCGSHLIYEQDVEKLIQTFIPRSFGIGGRQQLQQQIPVLSEQSQQIIPSEPSNLNEVGKATSELGWFNLENDILRWEKFIPTCEEGSTVLLRRNIESVLPRYLEGLNHRYQNYDFSLSGSPAWFNTEVGTSVTIELPQNLHKSKKWMGFSLCVSLAVEHQHIVKEDQYHGSCRLEMGKHHVNLSLNFESVISDKHHLLIVYIPRAMIPELFTQTSSRKICLSFITYRPALKVKICGLRILYKQDLQGFVQTITQCILGSSDTLFGYYNELVVNHWINLILEQNHKVLTEEKHSPQECDHSTPHERKFQLISQNIRNWVGSDNHFALKLAGIEFPKWFLNPNKGDSAQIEVPQNLYDDGNWLGIALSVSSSIHEHPNIINDTPDSEFARELICDLTTEVDCDNKLRFTFDTDKDMWLHAHDLIWFVYIPRALFPESWNQLNLVSATFGSNGPGLGLHECAIRLVFKEDVEELVQTLTVSELSANCDHCKEAAESGK</sequence>
<dbReference type="InterPro" id="IPR001611">
    <property type="entry name" value="Leu-rich_rpt"/>
</dbReference>
<keyword evidence="3" id="KW-0677">Repeat</keyword>
<evidence type="ECO:0000256" key="5">
    <source>
        <dbReference type="ARBA" id="ARBA00022821"/>
    </source>
</evidence>
<protein>
    <recommendedName>
        <fullName evidence="1">ADP-ribosyl cyclase/cyclic ADP-ribose hydrolase</fullName>
        <ecNumber evidence="1">3.2.2.6</ecNumber>
    </recommendedName>
</protein>
<dbReference type="InterPro" id="IPR002182">
    <property type="entry name" value="NB-ARC"/>
</dbReference>
<accession>A0A5N5I768</accession>
<dbReference type="SMART" id="SM00255">
    <property type="entry name" value="TIR"/>
    <property type="match status" value="1"/>
</dbReference>
<dbReference type="PANTHER" id="PTHR11017">
    <property type="entry name" value="LEUCINE-RICH REPEAT-CONTAINING PROTEIN"/>
    <property type="match status" value="1"/>
</dbReference>
<dbReference type="InterPro" id="IPR032675">
    <property type="entry name" value="LRR_dom_sf"/>
</dbReference>
<dbReference type="SMART" id="SM00369">
    <property type="entry name" value="LRR_TYP"/>
    <property type="match status" value="2"/>
</dbReference>
<dbReference type="EMBL" id="SMOL01000004">
    <property type="protein sequence ID" value="KAB2635057.1"/>
    <property type="molecule type" value="Genomic_DNA"/>
</dbReference>
<evidence type="ECO:0000256" key="1">
    <source>
        <dbReference type="ARBA" id="ARBA00011982"/>
    </source>
</evidence>
<evidence type="ECO:0000256" key="2">
    <source>
        <dbReference type="ARBA" id="ARBA00022614"/>
    </source>
</evidence>
<dbReference type="InterPro" id="IPR044974">
    <property type="entry name" value="Disease_R_plants"/>
</dbReference>
<reference evidence="10 11" key="3">
    <citation type="submission" date="2019-11" db="EMBL/GenBank/DDBJ databases">
        <title>A de novo genome assembly of a pear dwarfing rootstock.</title>
        <authorList>
            <person name="Wang F."/>
            <person name="Wang J."/>
            <person name="Li S."/>
            <person name="Zhang Y."/>
            <person name="Fang M."/>
            <person name="Ma L."/>
            <person name="Zhao Y."/>
            <person name="Jiang S."/>
        </authorList>
    </citation>
    <scope>NUCLEOTIDE SEQUENCE [LARGE SCALE GENOMIC DNA]</scope>
    <source>
        <strain evidence="10">S2</strain>
        <tissue evidence="10">Leaf</tissue>
    </source>
</reference>
<dbReference type="GO" id="GO:0006952">
    <property type="term" value="P:defense response"/>
    <property type="evidence" value="ECO:0007669"/>
    <property type="project" value="UniProtKB-KW"/>
</dbReference>
<evidence type="ECO:0000256" key="4">
    <source>
        <dbReference type="ARBA" id="ARBA00022801"/>
    </source>
</evidence>
<name>A0A5N5I768_9ROSA</name>
<reference evidence="11" key="2">
    <citation type="submission" date="2019-10" db="EMBL/GenBank/DDBJ databases">
        <title>A de novo genome assembly of a pear dwarfing rootstock.</title>
        <authorList>
            <person name="Wang F."/>
            <person name="Wang J."/>
            <person name="Li S."/>
            <person name="Zhang Y."/>
            <person name="Fang M."/>
            <person name="Ma L."/>
            <person name="Zhao Y."/>
            <person name="Jiang S."/>
        </authorList>
    </citation>
    <scope>NUCLEOTIDE SEQUENCE [LARGE SCALE GENOMIC DNA]</scope>
</reference>
<evidence type="ECO:0000256" key="6">
    <source>
        <dbReference type="ARBA" id="ARBA00023027"/>
    </source>
</evidence>
<dbReference type="SUPFAM" id="SSF52058">
    <property type="entry name" value="L domain-like"/>
    <property type="match status" value="1"/>
</dbReference>
<dbReference type="Gene3D" id="1.10.8.430">
    <property type="entry name" value="Helical domain of apoptotic protease-activating factors"/>
    <property type="match status" value="1"/>
</dbReference>
<gene>
    <name evidence="10" type="ORF">D8674_025591</name>
</gene>
<dbReference type="FunFam" id="3.40.50.10140:FF:000007">
    <property type="entry name" value="Disease resistance protein (TIR-NBS-LRR class)"/>
    <property type="match status" value="1"/>
</dbReference>
<dbReference type="OrthoDB" id="1630823at2759"/>
<dbReference type="FunFam" id="1.10.8.430:FF:000002">
    <property type="entry name" value="Disease resistance protein (TIR-NBS-LRR class)"/>
    <property type="match status" value="1"/>
</dbReference>
<feature type="domain" description="TIR" evidence="9">
    <location>
        <begin position="19"/>
        <end position="185"/>
    </location>
</feature>